<dbReference type="Proteomes" id="UP000006697">
    <property type="component" value="Chromosome"/>
</dbReference>
<evidence type="ECO:0000313" key="1">
    <source>
        <dbReference type="EMBL" id="CAL61597.1"/>
    </source>
</evidence>
<name>A4G510_HERAR</name>
<gene>
    <name evidence="1" type="ordered locus">HEAR1426</name>
</gene>
<dbReference type="HOGENOM" id="CLU_3168924_0_0_4"/>
<dbReference type="AlphaFoldDB" id="A4G510"/>
<evidence type="ECO:0000313" key="2">
    <source>
        <dbReference type="Proteomes" id="UP000006697"/>
    </source>
</evidence>
<reference evidence="1 2" key="1">
    <citation type="journal article" date="2007" name="PLoS Genet.">
        <title>A tale of two oxidation states: bacterial colonization of arsenic-rich environments.</title>
        <authorList>
            <person name="Muller D."/>
            <person name="Medigue C."/>
            <person name="Koechler S."/>
            <person name="Barbe V."/>
            <person name="Barakat M."/>
            <person name="Talla E."/>
            <person name="Bonnefoy V."/>
            <person name="Krin E."/>
            <person name="Arsene-Ploetze F."/>
            <person name="Carapito C."/>
            <person name="Chandler M."/>
            <person name="Cournoyer B."/>
            <person name="Cruveiller S."/>
            <person name="Dossat C."/>
            <person name="Duval S."/>
            <person name="Heymann M."/>
            <person name="Leize E."/>
            <person name="Lieutaud A."/>
            <person name="Lievremont D."/>
            <person name="Makita Y."/>
            <person name="Mangenot S."/>
            <person name="Nitschke W."/>
            <person name="Ortet P."/>
            <person name="Perdrial N."/>
            <person name="Schoepp B."/>
            <person name="Siguier N."/>
            <person name="Simeonova D.D."/>
            <person name="Rouy Z."/>
            <person name="Segurens B."/>
            <person name="Turlin E."/>
            <person name="Vallenet D."/>
            <person name="Van Dorsselaer A."/>
            <person name="Weiss S."/>
            <person name="Weissenbach J."/>
            <person name="Lett M.C."/>
            <person name="Danchin A."/>
            <person name="Bertin P.N."/>
        </authorList>
    </citation>
    <scope>NUCLEOTIDE SEQUENCE [LARGE SCALE GENOMIC DNA]</scope>
    <source>
        <strain evidence="2">ULPAs1</strain>
    </source>
</reference>
<proteinExistence type="predicted"/>
<protein>
    <submittedName>
        <fullName evidence="1">Uncharacterized protein</fullName>
    </submittedName>
</protein>
<keyword evidence="2" id="KW-1185">Reference proteome</keyword>
<sequence>MSRLSALQHLYPAAEDRRTVVFTLGLKDECSCFCDERRQLSSIQIAN</sequence>
<organism evidence="1 2">
    <name type="scientific">Herminiimonas arsenicoxydans</name>
    <dbReference type="NCBI Taxonomy" id="204773"/>
    <lineage>
        <taxon>Bacteria</taxon>
        <taxon>Pseudomonadati</taxon>
        <taxon>Pseudomonadota</taxon>
        <taxon>Betaproteobacteria</taxon>
        <taxon>Burkholderiales</taxon>
        <taxon>Oxalobacteraceae</taxon>
        <taxon>Herminiimonas</taxon>
    </lineage>
</organism>
<accession>A4G510</accession>
<dbReference type="KEGG" id="har:HEAR1426"/>
<dbReference type="EMBL" id="CU207211">
    <property type="protein sequence ID" value="CAL61597.1"/>
    <property type="molecule type" value="Genomic_DNA"/>
</dbReference>